<dbReference type="OrthoDB" id="2967651at2"/>
<comment type="caution">
    <text evidence="1">The sequence shown here is derived from an EMBL/GenBank/DDBJ whole genome shotgun (WGS) entry which is preliminary data.</text>
</comment>
<evidence type="ECO:0000313" key="1">
    <source>
        <dbReference type="EMBL" id="RNA66268.1"/>
    </source>
</evidence>
<keyword evidence="2" id="KW-1185">Reference proteome</keyword>
<reference evidence="1 2" key="1">
    <citation type="submission" date="2018-10" db="EMBL/GenBank/DDBJ databases">
        <title>Bacillus Keqinensis sp. nov., a moderately halophilic bacterium isolated from a saline-alkaline lake.</title>
        <authorList>
            <person name="Wang H."/>
        </authorList>
    </citation>
    <scope>NUCLEOTIDE SEQUENCE [LARGE SCALE GENOMIC DNA]</scope>
    <source>
        <strain evidence="1 2">KQ-3</strain>
    </source>
</reference>
<evidence type="ECO:0008006" key="3">
    <source>
        <dbReference type="Google" id="ProtNLM"/>
    </source>
</evidence>
<dbReference type="RefSeq" id="WP_122901701.1">
    <property type="nucleotide sequence ID" value="NZ_RHIB01000004.1"/>
</dbReference>
<name>A0A3M7TLB8_9BACI</name>
<organism evidence="1 2">
    <name type="scientific">Alteribacter keqinensis</name>
    <dbReference type="NCBI Taxonomy" id="2483800"/>
    <lineage>
        <taxon>Bacteria</taxon>
        <taxon>Bacillati</taxon>
        <taxon>Bacillota</taxon>
        <taxon>Bacilli</taxon>
        <taxon>Bacillales</taxon>
        <taxon>Bacillaceae</taxon>
        <taxon>Alteribacter</taxon>
    </lineage>
</organism>
<sequence>MQTAMLIIAVILAARSLYKRYVPVIGVSCMNVSDMKEDGSTIVDLRDFQTAHHDPLEGAVNMPMAYIYRHYKDIGQGTVYLVSSDMTDIHLTARFLKRKKIRVEGFSLTTEVKPCKKGREVHGV</sequence>
<gene>
    <name evidence="1" type="ORF">EBO34_19295</name>
</gene>
<dbReference type="Proteomes" id="UP000278746">
    <property type="component" value="Unassembled WGS sequence"/>
</dbReference>
<accession>A0A3M7TLB8</accession>
<dbReference type="SUPFAM" id="SSF52821">
    <property type="entry name" value="Rhodanese/Cell cycle control phosphatase"/>
    <property type="match status" value="1"/>
</dbReference>
<evidence type="ECO:0000313" key="2">
    <source>
        <dbReference type="Proteomes" id="UP000278746"/>
    </source>
</evidence>
<proteinExistence type="predicted"/>
<dbReference type="AlphaFoldDB" id="A0A3M7TLB8"/>
<dbReference type="InterPro" id="IPR036873">
    <property type="entry name" value="Rhodanese-like_dom_sf"/>
</dbReference>
<dbReference type="EMBL" id="RHIB01000004">
    <property type="protein sequence ID" value="RNA66268.1"/>
    <property type="molecule type" value="Genomic_DNA"/>
</dbReference>
<protein>
    <recommendedName>
        <fullName evidence="3">Rhodanese domain-containing protein</fullName>
    </recommendedName>
</protein>